<protein>
    <recommendedName>
        <fullName evidence="3">AAA+ ATPase domain-containing protein</fullName>
    </recommendedName>
</protein>
<dbReference type="EMBL" id="JAFNEN010000514">
    <property type="protein sequence ID" value="KAG8181460.1"/>
    <property type="molecule type" value="Genomic_DNA"/>
</dbReference>
<dbReference type="GO" id="GO:0016887">
    <property type="term" value="F:ATP hydrolysis activity"/>
    <property type="evidence" value="ECO:0007669"/>
    <property type="project" value="InterPro"/>
</dbReference>
<dbReference type="PANTHER" id="PTHR23077:SF27">
    <property type="entry name" value="ATPASE FAMILY GENE 2 PROTEIN HOMOLOG A"/>
    <property type="match status" value="1"/>
</dbReference>
<dbReference type="SUPFAM" id="SSF52540">
    <property type="entry name" value="P-loop containing nucleoside triphosphate hydrolases"/>
    <property type="match status" value="2"/>
</dbReference>
<dbReference type="InterPro" id="IPR050168">
    <property type="entry name" value="AAA_ATPase_domain"/>
</dbReference>
<dbReference type="InterPro" id="IPR003593">
    <property type="entry name" value="AAA+_ATPase"/>
</dbReference>
<evidence type="ECO:0000313" key="5">
    <source>
        <dbReference type="Proteomes" id="UP000827092"/>
    </source>
</evidence>
<sequence length="814" mass="91562">MFRKRRAVPSCDSLHLLTMTYSIKIEPFKGNKKLPNGPLRENCLALLHSSTIEKLQLKLFSPVLIKTLNGDILLRSWPYDLLEKSSVALPAFSMLKHYVTDKSSIECFTGYVFPADRIVLCSKEYKDFMTSKAFKIFFLDYLDKVYIKKGMILHITYLGHPCCFTIKKVHSNLCEKDNQLPIEEGNVNDSFKISNVNNENDSSILEESFNEKCNINRSFKLEARLQSSTPISSPRVLSQTKTDLQSIQFSDLEAFKTTSVPDTFYTIHKSTKVSFETIPCARTLTLGVKFEDIASLDEQIKYLISSADYLLTPGADTNNKGVFIVGPPGTGKTMLAKALQNKYDKELSVYYVNNNFFRSEESITQLEKIFKDAAENSPCILILDNFDQLEEAENLTNKMKFHKLLMNKISSMIHNLMLSDPYVLLVVTSRNESSMHSTIQKHITLLKELRISIPSAAERKKIFMKILRNFNNNLSTEEISEVSEMAHGFAGADLNRLCDKATEIASQRIDWDHLSISCMDFKKSLGFIKPSCMEELRFEVPNVRWSDIGGMEEVKNAVKEMVDWPLKYSEQFKKLGITPSRGVLMYGPSGCCKTMIAKALATESQLNFIYIKDSKVFSMYVGDSEKSVREVFKRARAAAPCVLFLDEVESLAKIRGSSGGSTSVADRVITQILIEIDGIDVLREGVCVIAATNQPHKIDPSLLRPGRIDSLIYVPLPDVATRKEIFEVILGKKPLSADVDMSYLAEKTEGYTGAEIADICSQACFHAIKEDIASITSVLSMKHLMTSLAATKPRTTSETIDVFKTFKNSKVSEL</sequence>
<dbReference type="PANTHER" id="PTHR23077">
    <property type="entry name" value="AAA-FAMILY ATPASE"/>
    <property type="match status" value="1"/>
</dbReference>
<evidence type="ECO:0000256" key="1">
    <source>
        <dbReference type="ARBA" id="ARBA00022741"/>
    </source>
</evidence>
<gene>
    <name evidence="4" type="ORF">JTE90_017522</name>
</gene>
<evidence type="ECO:0000256" key="2">
    <source>
        <dbReference type="ARBA" id="ARBA00022840"/>
    </source>
</evidence>
<dbReference type="SMART" id="SM00382">
    <property type="entry name" value="AAA"/>
    <property type="match status" value="2"/>
</dbReference>
<dbReference type="GO" id="GO:0005524">
    <property type="term" value="F:ATP binding"/>
    <property type="evidence" value="ECO:0007669"/>
    <property type="project" value="UniProtKB-KW"/>
</dbReference>
<proteinExistence type="predicted"/>
<keyword evidence="1" id="KW-0547">Nucleotide-binding</keyword>
<accession>A0AAV6UD83</accession>
<dbReference type="FunFam" id="3.40.50.300:FF:000661">
    <property type="entry name" value="calmodulin-interacting protein 111 isoform X1"/>
    <property type="match status" value="1"/>
</dbReference>
<keyword evidence="5" id="KW-1185">Reference proteome</keyword>
<dbReference type="Pfam" id="PF00004">
    <property type="entry name" value="AAA"/>
    <property type="match status" value="2"/>
</dbReference>
<feature type="domain" description="AAA+ ATPase" evidence="3">
    <location>
        <begin position="579"/>
        <end position="718"/>
    </location>
</feature>
<feature type="domain" description="AAA+ ATPase" evidence="3">
    <location>
        <begin position="318"/>
        <end position="468"/>
    </location>
</feature>
<dbReference type="PROSITE" id="PS00674">
    <property type="entry name" value="AAA"/>
    <property type="match status" value="1"/>
</dbReference>
<dbReference type="Pfam" id="PF17862">
    <property type="entry name" value="AAA_lid_3"/>
    <property type="match status" value="1"/>
</dbReference>
<dbReference type="GO" id="GO:0005737">
    <property type="term" value="C:cytoplasm"/>
    <property type="evidence" value="ECO:0007669"/>
    <property type="project" value="TreeGrafter"/>
</dbReference>
<keyword evidence="2" id="KW-0067">ATP-binding</keyword>
<name>A0AAV6UD83_9ARAC</name>
<dbReference type="Gene3D" id="3.40.50.300">
    <property type="entry name" value="P-loop containing nucleotide triphosphate hydrolases"/>
    <property type="match status" value="2"/>
</dbReference>
<dbReference type="Gene3D" id="1.10.8.60">
    <property type="match status" value="2"/>
</dbReference>
<dbReference type="AlphaFoldDB" id="A0AAV6UD83"/>
<organism evidence="4 5">
    <name type="scientific">Oedothorax gibbosus</name>
    <dbReference type="NCBI Taxonomy" id="931172"/>
    <lineage>
        <taxon>Eukaryota</taxon>
        <taxon>Metazoa</taxon>
        <taxon>Ecdysozoa</taxon>
        <taxon>Arthropoda</taxon>
        <taxon>Chelicerata</taxon>
        <taxon>Arachnida</taxon>
        <taxon>Araneae</taxon>
        <taxon>Araneomorphae</taxon>
        <taxon>Entelegynae</taxon>
        <taxon>Araneoidea</taxon>
        <taxon>Linyphiidae</taxon>
        <taxon>Erigoninae</taxon>
        <taxon>Oedothorax</taxon>
    </lineage>
</organism>
<reference evidence="4 5" key="1">
    <citation type="journal article" date="2022" name="Nat. Ecol. Evol.">
        <title>A masculinizing supergene underlies an exaggerated male reproductive morph in a spider.</title>
        <authorList>
            <person name="Hendrickx F."/>
            <person name="De Corte Z."/>
            <person name="Sonet G."/>
            <person name="Van Belleghem S.M."/>
            <person name="Kostlbacher S."/>
            <person name="Vangestel C."/>
        </authorList>
    </citation>
    <scope>NUCLEOTIDE SEQUENCE [LARGE SCALE GENOMIC DNA]</scope>
    <source>
        <strain evidence="4">W744_W776</strain>
    </source>
</reference>
<evidence type="ECO:0000313" key="4">
    <source>
        <dbReference type="EMBL" id="KAG8181460.1"/>
    </source>
</evidence>
<dbReference type="InterPro" id="IPR041569">
    <property type="entry name" value="AAA_lid_3"/>
</dbReference>
<dbReference type="InterPro" id="IPR003959">
    <property type="entry name" value="ATPase_AAA_core"/>
</dbReference>
<dbReference type="InterPro" id="IPR003960">
    <property type="entry name" value="ATPase_AAA_CS"/>
</dbReference>
<dbReference type="InterPro" id="IPR027417">
    <property type="entry name" value="P-loop_NTPase"/>
</dbReference>
<evidence type="ECO:0000259" key="3">
    <source>
        <dbReference type="SMART" id="SM00382"/>
    </source>
</evidence>
<comment type="caution">
    <text evidence="4">The sequence shown here is derived from an EMBL/GenBank/DDBJ whole genome shotgun (WGS) entry which is preliminary data.</text>
</comment>
<dbReference type="CDD" id="cd19511">
    <property type="entry name" value="RecA-like_CDC48_r2-like"/>
    <property type="match status" value="1"/>
</dbReference>
<dbReference type="Proteomes" id="UP000827092">
    <property type="component" value="Unassembled WGS sequence"/>
</dbReference>